<sequence>MIITITAFKLPQPIAAEEARRIYLSTAPTYQGVPGLLRKHYVLSEDGVTAGGVYLWNSRAEAEALYTEAWHAFVADKYGVEPTVIFFDSPVTVDNMAQQIVADEL</sequence>
<dbReference type="Proteomes" id="UP000584325">
    <property type="component" value="Unassembled WGS sequence"/>
</dbReference>
<organism evidence="1 4">
    <name type="scientific">Pseudoduganella umbonata</name>
    <dbReference type="NCBI Taxonomy" id="864828"/>
    <lineage>
        <taxon>Bacteria</taxon>
        <taxon>Pseudomonadati</taxon>
        <taxon>Pseudomonadota</taxon>
        <taxon>Betaproteobacteria</taxon>
        <taxon>Burkholderiales</taxon>
        <taxon>Oxalobacteraceae</taxon>
        <taxon>Telluria group</taxon>
        <taxon>Pseudoduganella</taxon>
    </lineage>
</organism>
<name>A0A4P8HMF0_9BURK</name>
<dbReference type="GO" id="GO:0004497">
    <property type="term" value="F:monooxygenase activity"/>
    <property type="evidence" value="ECO:0007669"/>
    <property type="project" value="UniProtKB-KW"/>
</dbReference>
<dbReference type="EMBL" id="CP040017">
    <property type="protein sequence ID" value="QCP09510.1"/>
    <property type="molecule type" value="Genomic_DNA"/>
</dbReference>
<keyword evidence="2" id="KW-0560">Oxidoreductase</keyword>
<protein>
    <submittedName>
        <fullName evidence="2">Monooxygenase</fullName>
    </submittedName>
</protein>
<dbReference type="AlphaFoldDB" id="A0A4P8HMF0"/>
<dbReference type="EMBL" id="JACHXS010000001">
    <property type="protein sequence ID" value="MBB3219420.1"/>
    <property type="molecule type" value="Genomic_DNA"/>
</dbReference>
<dbReference type="Proteomes" id="UP000298763">
    <property type="component" value="Chromosome"/>
</dbReference>
<dbReference type="SUPFAM" id="SSF54909">
    <property type="entry name" value="Dimeric alpha+beta barrel"/>
    <property type="match status" value="1"/>
</dbReference>
<dbReference type="Gene3D" id="3.30.70.100">
    <property type="match status" value="1"/>
</dbReference>
<keyword evidence="3" id="KW-1185">Reference proteome</keyword>
<accession>A0A4P8HMF0</accession>
<dbReference type="InterPro" id="IPR011008">
    <property type="entry name" value="Dimeric_a/b-barrel"/>
</dbReference>
<evidence type="ECO:0000313" key="4">
    <source>
        <dbReference type="Proteomes" id="UP000584325"/>
    </source>
</evidence>
<evidence type="ECO:0000313" key="2">
    <source>
        <dbReference type="EMBL" id="QCP09510.1"/>
    </source>
</evidence>
<gene>
    <name evidence="2" type="ORF">FCL38_03050</name>
    <name evidence="1" type="ORF">FHS02_000207</name>
</gene>
<dbReference type="InterPro" id="IPR014910">
    <property type="entry name" value="YdhR"/>
</dbReference>
<proteinExistence type="predicted"/>
<reference evidence="2 3" key="1">
    <citation type="submission" date="2019-05" db="EMBL/GenBank/DDBJ databases">
        <title>Draft Genome Sequences of Six Type Strains of the Genus Massilia.</title>
        <authorList>
            <person name="Miess H."/>
            <person name="Frediansyhah A."/>
            <person name="Gross H."/>
        </authorList>
    </citation>
    <scope>NUCLEOTIDE SEQUENCE [LARGE SCALE GENOMIC DNA]</scope>
    <source>
        <strain evidence="2 3">DSMZ 26121</strain>
    </source>
</reference>
<keyword evidence="2" id="KW-0503">Monooxygenase</keyword>
<dbReference type="OrthoDB" id="3871007at2"/>
<evidence type="ECO:0000313" key="1">
    <source>
        <dbReference type="EMBL" id="MBB3219420.1"/>
    </source>
</evidence>
<dbReference type="Pfam" id="PF08803">
    <property type="entry name" value="ydhR"/>
    <property type="match status" value="1"/>
</dbReference>
<reference evidence="1 4" key="2">
    <citation type="submission" date="2020-08" db="EMBL/GenBank/DDBJ databases">
        <title>Genomic Encyclopedia of Type Strains, Phase III (KMG-III): the genomes of soil and plant-associated and newly described type strains.</title>
        <authorList>
            <person name="Whitman W."/>
        </authorList>
    </citation>
    <scope>NUCLEOTIDE SEQUENCE [LARGE SCALE GENOMIC DNA]</scope>
    <source>
        <strain evidence="1 4">CECT 7753</strain>
    </source>
</reference>
<dbReference type="RefSeq" id="WP_137312397.1">
    <property type="nucleotide sequence ID" value="NZ_CP040017.1"/>
</dbReference>
<evidence type="ECO:0000313" key="3">
    <source>
        <dbReference type="Proteomes" id="UP000298763"/>
    </source>
</evidence>